<organism evidence="3 4">
    <name type="scientific">Candidatus Desantisbacteria bacterium CG2_30_40_21</name>
    <dbReference type="NCBI Taxonomy" id="1817895"/>
    <lineage>
        <taxon>Bacteria</taxon>
        <taxon>Candidatus Desantisiibacteriota</taxon>
    </lineage>
</organism>
<comment type="caution">
    <text evidence="3">The sequence shown here is derived from an EMBL/GenBank/DDBJ whole genome shotgun (WGS) entry which is preliminary data.</text>
</comment>
<dbReference type="Gene3D" id="3.40.140.10">
    <property type="entry name" value="Cytidine Deaminase, domain 2"/>
    <property type="match status" value="1"/>
</dbReference>
<dbReference type="InterPro" id="IPR000555">
    <property type="entry name" value="JAMM/MPN+_dom"/>
</dbReference>
<accession>A0A1J5E9W8</accession>
<dbReference type="AlphaFoldDB" id="A0A1J5E9W8"/>
<sequence>MEENSTTNIKLHEMYAVNPVEGVMPSSQPNEFIVSSWGNVDNKDMAIFVDMAALIKVYRHAKSSSQKEVGGFLIGYPMLEKEKLFVQITDVTPAQHVRSTGEALSFSHQTWKMLDCQMSERFRDKYVLGWYHTHPGIGLFLSPYDTFIHNHFFSLFWQIALVIDPATENHMFFSKKNKKLAESGNYFYTQRTEDNARSLKRMTDRLKIAQKRERSGRYKRHSMAG</sequence>
<gene>
    <name evidence="3" type="ORF">AUJ95_03070</name>
</gene>
<dbReference type="InterPro" id="IPR037518">
    <property type="entry name" value="MPN"/>
</dbReference>
<proteinExistence type="predicted"/>
<dbReference type="PROSITE" id="PS50249">
    <property type="entry name" value="MPN"/>
    <property type="match status" value="1"/>
</dbReference>
<dbReference type="STRING" id="1817895.AUJ95_03070"/>
<keyword evidence="1" id="KW-0482">Metalloprotease</keyword>
<name>A0A1J5E9W8_9BACT</name>
<evidence type="ECO:0000256" key="1">
    <source>
        <dbReference type="ARBA" id="ARBA00023049"/>
    </source>
</evidence>
<dbReference type="EMBL" id="MNYI01000076">
    <property type="protein sequence ID" value="OIP41562.1"/>
    <property type="molecule type" value="Genomic_DNA"/>
</dbReference>
<evidence type="ECO:0000313" key="4">
    <source>
        <dbReference type="Proteomes" id="UP000183085"/>
    </source>
</evidence>
<reference evidence="3 4" key="1">
    <citation type="journal article" date="2016" name="Environ. Microbiol.">
        <title>Genomic resolution of a cold subsurface aquifer community provides metabolic insights for novel microbes adapted to high CO concentrations.</title>
        <authorList>
            <person name="Probst A.J."/>
            <person name="Castelle C.J."/>
            <person name="Singh A."/>
            <person name="Brown C.T."/>
            <person name="Anantharaman K."/>
            <person name="Sharon I."/>
            <person name="Hug L.A."/>
            <person name="Burstein D."/>
            <person name="Emerson J.B."/>
            <person name="Thomas B.C."/>
            <person name="Banfield J.F."/>
        </authorList>
    </citation>
    <scope>NUCLEOTIDE SEQUENCE [LARGE SCALE GENOMIC DNA]</scope>
    <source>
        <strain evidence="3">CG2_30_40_21</strain>
    </source>
</reference>
<evidence type="ECO:0000259" key="2">
    <source>
        <dbReference type="PROSITE" id="PS50249"/>
    </source>
</evidence>
<dbReference type="Pfam" id="PF01398">
    <property type="entry name" value="JAB"/>
    <property type="match status" value="1"/>
</dbReference>
<keyword evidence="1" id="KW-0645">Protease</keyword>
<dbReference type="Proteomes" id="UP000183085">
    <property type="component" value="Unassembled WGS sequence"/>
</dbReference>
<feature type="domain" description="MPN" evidence="2">
    <location>
        <begin position="47"/>
        <end position="188"/>
    </location>
</feature>
<keyword evidence="1" id="KW-0378">Hydrolase</keyword>
<protein>
    <recommendedName>
        <fullName evidence="2">MPN domain-containing protein</fullName>
    </recommendedName>
</protein>
<evidence type="ECO:0000313" key="3">
    <source>
        <dbReference type="EMBL" id="OIP41562.1"/>
    </source>
</evidence>
<dbReference type="SUPFAM" id="SSF102712">
    <property type="entry name" value="JAB1/MPN domain"/>
    <property type="match status" value="1"/>
</dbReference>
<dbReference type="GO" id="GO:0008237">
    <property type="term" value="F:metallopeptidase activity"/>
    <property type="evidence" value="ECO:0007669"/>
    <property type="project" value="UniProtKB-KW"/>
</dbReference>